<reference evidence="1" key="1">
    <citation type="submission" date="2005-08" db="EMBL/GenBank/DDBJ databases">
        <title>Complete sequence of Chlorobium chlorochromatii CaD3.</title>
        <authorList>
            <person name="Copeland A."/>
            <person name="Lucas S."/>
            <person name="Lapidus A."/>
            <person name="Barry K."/>
            <person name="Detter J.C."/>
            <person name="Glavina T."/>
            <person name="Hammon N."/>
            <person name="Israni S."/>
            <person name="Pitluck S."/>
            <person name="Bryant D."/>
            <person name="Schmutz J."/>
            <person name="Larimer F."/>
            <person name="Land M."/>
            <person name="Kyrpides N."/>
            <person name="Ivanova N."/>
            <person name="Richardson P."/>
        </authorList>
    </citation>
    <scope>NUCLEOTIDE SEQUENCE [LARGE SCALE GENOMIC DNA]</scope>
    <source>
        <strain evidence="1">CaD3</strain>
    </source>
</reference>
<name>Q3AQN6_CHLCH</name>
<evidence type="ECO:0000313" key="1">
    <source>
        <dbReference type="EMBL" id="ABB28689.1"/>
    </source>
</evidence>
<accession>Q3AQN6</accession>
<organism evidence="1">
    <name type="scientific">Chlorobium chlorochromatii (strain CaD3)</name>
    <dbReference type="NCBI Taxonomy" id="340177"/>
    <lineage>
        <taxon>Bacteria</taxon>
        <taxon>Pseudomonadati</taxon>
        <taxon>Chlorobiota</taxon>
        <taxon>Chlorobiia</taxon>
        <taxon>Chlorobiales</taxon>
        <taxon>Chlorobiaceae</taxon>
        <taxon>Chlorobium/Pelodictyon group</taxon>
        <taxon>Chlorobium</taxon>
    </lineage>
</organism>
<gene>
    <name evidence="1" type="ordered locus">Cag_1432</name>
</gene>
<proteinExistence type="predicted"/>
<dbReference type="AlphaFoldDB" id="Q3AQN6"/>
<dbReference type="STRING" id="340177.Cag_1432"/>
<dbReference type="KEGG" id="cch:Cag_1432"/>
<sequence>MRLPKEFRVSTKDLFIRQDEVSGDIILSQRPHSWNGLFELDKLEKSPIDFMNNNDRNLALHNRDPFNGYAE</sequence>
<dbReference type="HOGENOM" id="CLU_162018_1_1_10"/>
<dbReference type="eggNOG" id="COG4456">
    <property type="taxonomic scope" value="Bacteria"/>
</dbReference>
<dbReference type="EMBL" id="CP000108">
    <property type="protein sequence ID" value="ABB28689.1"/>
    <property type="molecule type" value="Genomic_DNA"/>
</dbReference>
<protein>
    <submittedName>
        <fullName evidence="1">Possible virulence-associated protein</fullName>
    </submittedName>
</protein>